<dbReference type="GO" id="GO:0046081">
    <property type="term" value="P:dUTP catabolic process"/>
    <property type="evidence" value="ECO:0007669"/>
    <property type="project" value="InterPro"/>
</dbReference>
<dbReference type="CDD" id="cd07557">
    <property type="entry name" value="trimeric_dUTPase"/>
    <property type="match status" value="1"/>
</dbReference>
<proteinExistence type="inferred from homology"/>
<feature type="coiled-coil region" evidence="6">
    <location>
        <begin position="26"/>
        <end position="53"/>
    </location>
</feature>
<evidence type="ECO:0000256" key="1">
    <source>
        <dbReference type="ARBA" id="ARBA00003495"/>
    </source>
</evidence>
<keyword evidence="4" id="KW-0378">Hydrolase</keyword>
<dbReference type="InterPro" id="IPR029054">
    <property type="entry name" value="dUTPase-like"/>
</dbReference>
<comment type="function">
    <text evidence="1">This enzyme is involved in nucleotide metabolism: it produces dUMP, the immediate precursor of thymidine nucleotides and it decreases the intracellular concentration of dUTP so that uracil cannot be incorporated into DNA.</text>
</comment>
<dbReference type="KEGG" id="vg:19738724"/>
<dbReference type="GeneID" id="19738724"/>
<gene>
    <name evidence="9" type="primary">140R</name>
    <name evidence="9" type="ORF">IIV31_140R</name>
</gene>
<accession>A0A068QKF6</accession>
<dbReference type="EC" id="3.6.1.23" evidence="3"/>
<dbReference type="OrthoDB" id="12539at10239"/>
<dbReference type="RefSeq" id="YP_009046754.1">
    <property type="nucleotide sequence ID" value="NC_024451.1"/>
</dbReference>
<evidence type="ECO:0000256" key="5">
    <source>
        <dbReference type="ARBA" id="ARBA00023080"/>
    </source>
</evidence>
<keyword evidence="5" id="KW-0546">Nucleotide metabolism</keyword>
<dbReference type="InterPro" id="IPR033704">
    <property type="entry name" value="dUTPase_trimeric"/>
</dbReference>
<feature type="region of interest" description="Disordered" evidence="7">
    <location>
        <begin position="202"/>
        <end position="225"/>
    </location>
</feature>
<sequence length="225" mass="25460">MDNKKLTLNALKTEFELKFKSMEAFQTQLFEKIERLEQQNAKYKKENFAQQLDILTVKIEKNSRISEKEKEKEKGGTEKLKYAFLSENARDPVRIDPFDAGIDLKSAYDFSVPARGRELIKTDLQFEFPQGYFGKIESRSGLSWKKGIETGAGIIDFSYRGPLGVVLHNHTDEVFYIKAGDRIAQMILEEYGTHELVKCPPLGSGEEGEISSTERGDNGFGSSGI</sequence>
<dbReference type="GO" id="GO:0004170">
    <property type="term" value="F:dUTP diphosphatase activity"/>
    <property type="evidence" value="ECO:0007669"/>
    <property type="project" value="UniProtKB-EC"/>
</dbReference>
<comment type="similarity">
    <text evidence="2">Belongs to the dUTPase family.</text>
</comment>
<evidence type="ECO:0000313" key="9">
    <source>
        <dbReference type="EMBL" id="CCV02512.1"/>
    </source>
</evidence>
<evidence type="ECO:0000256" key="4">
    <source>
        <dbReference type="ARBA" id="ARBA00022801"/>
    </source>
</evidence>
<evidence type="ECO:0000313" key="10">
    <source>
        <dbReference type="Proteomes" id="UP000114278"/>
    </source>
</evidence>
<reference evidence="9 10" key="1">
    <citation type="journal article" date="2014" name="J. Gen. Virol.">
        <title>Genome sequence of a crustacean iridovirus, IIV31, isolated from the pill bug, Armadillidium vulgare.</title>
        <authorList>
            <person name="Piegu B."/>
            <person name="Guizard S."/>
            <person name="Yeping T."/>
            <person name="Cruaud C."/>
            <person name="Asgari S."/>
            <person name="Bideshi D.K."/>
            <person name="Federici B.A."/>
            <person name="Bigot Y."/>
        </authorList>
    </citation>
    <scope>NUCLEOTIDE SEQUENCE [LARGE SCALE GENOMIC DNA]</scope>
</reference>
<dbReference type="SUPFAM" id="SSF51283">
    <property type="entry name" value="dUTPase-like"/>
    <property type="match status" value="1"/>
</dbReference>
<keyword evidence="10" id="KW-1185">Reference proteome</keyword>
<dbReference type="Proteomes" id="UP000114278">
    <property type="component" value="Segment"/>
</dbReference>
<keyword evidence="6" id="KW-0175">Coiled coil</keyword>
<organism evidence="9 10">
    <name type="scientific">Armadillidium vulgare iridescent virus</name>
    <dbReference type="NCBI Taxonomy" id="72201"/>
    <lineage>
        <taxon>Viruses</taxon>
        <taxon>Varidnaviria</taxon>
        <taxon>Bamfordvirae</taxon>
        <taxon>Nucleocytoviricota</taxon>
        <taxon>Megaviricetes</taxon>
        <taxon>Pimascovirales</taxon>
        <taxon>Pimascovirales incertae sedis</taxon>
        <taxon>Iridoviridae</taxon>
        <taxon>Betairidovirinae</taxon>
        <taxon>Iridovirus</taxon>
        <taxon>Iridovirus armadillidium1</taxon>
        <taxon>Invertebrate iridescent virus 31</taxon>
    </lineage>
</organism>
<name>A0A068QKF6_9VIRU</name>
<dbReference type="InterPro" id="IPR036157">
    <property type="entry name" value="dUTPase-like_sf"/>
</dbReference>
<protein>
    <recommendedName>
        <fullName evidence="3">dUTP diphosphatase</fullName>
        <ecNumber evidence="3">3.6.1.23</ecNumber>
    </recommendedName>
</protein>
<dbReference type="Gene3D" id="2.70.40.10">
    <property type="match status" value="1"/>
</dbReference>
<evidence type="ECO:0000256" key="6">
    <source>
        <dbReference type="SAM" id="Coils"/>
    </source>
</evidence>
<evidence type="ECO:0000256" key="7">
    <source>
        <dbReference type="SAM" id="MobiDB-lite"/>
    </source>
</evidence>
<dbReference type="NCBIfam" id="TIGR00576">
    <property type="entry name" value="dut"/>
    <property type="match status" value="1"/>
</dbReference>
<dbReference type="GO" id="GO:0000287">
    <property type="term" value="F:magnesium ion binding"/>
    <property type="evidence" value="ECO:0007669"/>
    <property type="project" value="InterPro"/>
</dbReference>
<feature type="domain" description="dUTPase-like" evidence="8">
    <location>
        <begin position="89"/>
        <end position="224"/>
    </location>
</feature>
<evidence type="ECO:0000256" key="3">
    <source>
        <dbReference type="ARBA" id="ARBA00012379"/>
    </source>
</evidence>
<dbReference type="PANTHER" id="PTHR11241">
    <property type="entry name" value="DEOXYURIDINE 5'-TRIPHOSPHATE NUCLEOTIDOHYDROLASE"/>
    <property type="match status" value="1"/>
</dbReference>
<dbReference type="EMBL" id="HF920637">
    <property type="protein sequence ID" value="CCV02512.1"/>
    <property type="molecule type" value="Genomic_DNA"/>
</dbReference>
<dbReference type="Pfam" id="PF00692">
    <property type="entry name" value="dUTPase"/>
    <property type="match status" value="1"/>
</dbReference>
<dbReference type="PANTHER" id="PTHR11241:SF0">
    <property type="entry name" value="DEOXYURIDINE 5'-TRIPHOSPHATE NUCLEOTIDOHYDROLASE"/>
    <property type="match status" value="1"/>
</dbReference>
<dbReference type="GO" id="GO:0006226">
    <property type="term" value="P:dUMP biosynthetic process"/>
    <property type="evidence" value="ECO:0007669"/>
    <property type="project" value="InterPro"/>
</dbReference>
<evidence type="ECO:0000259" key="8">
    <source>
        <dbReference type="Pfam" id="PF00692"/>
    </source>
</evidence>
<evidence type="ECO:0000256" key="2">
    <source>
        <dbReference type="ARBA" id="ARBA00006581"/>
    </source>
</evidence>
<dbReference type="InterPro" id="IPR008181">
    <property type="entry name" value="dUTPase"/>
</dbReference>